<feature type="binding site" evidence="8">
    <location>
        <position position="54"/>
    </location>
    <ligand>
        <name>Fe cation</name>
        <dbReference type="ChEBI" id="CHEBI:24875"/>
        <label>1</label>
    </ligand>
</feature>
<dbReference type="InterPro" id="IPR008331">
    <property type="entry name" value="Ferritin_DPS_dom"/>
</dbReference>
<evidence type="ECO:0000256" key="2">
    <source>
        <dbReference type="ARBA" id="ARBA00008093"/>
    </source>
</evidence>
<keyword evidence="3 7" id="KW-0409">Iron storage</keyword>
<evidence type="ECO:0000313" key="13">
    <source>
        <dbReference type="Proteomes" id="UP000308430"/>
    </source>
</evidence>
<dbReference type="PIRSF" id="PIRSF002560">
    <property type="entry name" value="Bacterioferritin"/>
    <property type="match status" value="1"/>
</dbReference>
<evidence type="ECO:0000256" key="4">
    <source>
        <dbReference type="ARBA" id="ARBA00022617"/>
    </source>
</evidence>
<gene>
    <name evidence="12" type="primary">bfr</name>
    <name evidence="12" type="ORF">E6C76_11765</name>
</gene>
<evidence type="ECO:0000256" key="1">
    <source>
        <dbReference type="ARBA" id="ARBA00001970"/>
    </source>
</evidence>
<feature type="binding site" description="axial binding residue" evidence="8">
    <location>
        <position position="52"/>
    </location>
    <ligand>
        <name>heme b</name>
        <dbReference type="ChEBI" id="CHEBI:60344"/>
        <note>ligand shared between dimeric partners</note>
    </ligand>
    <ligandPart>
        <name>Fe</name>
        <dbReference type="ChEBI" id="CHEBI:18248"/>
    </ligandPart>
</feature>
<evidence type="ECO:0000256" key="3">
    <source>
        <dbReference type="ARBA" id="ARBA00022434"/>
    </source>
</evidence>
<comment type="caution">
    <text evidence="12">The sequence shown here is derived from an EMBL/GenBank/DDBJ whole genome shotgun (WGS) entry which is preliminary data.</text>
</comment>
<feature type="coiled-coil region" evidence="10">
    <location>
        <begin position="117"/>
        <end position="144"/>
    </location>
</feature>
<feature type="binding site" evidence="8">
    <location>
        <position position="50"/>
    </location>
    <ligand>
        <name>Fe cation</name>
        <dbReference type="ChEBI" id="CHEBI:24875"/>
        <label>3</label>
    </ligand>
</feature>
<dbReference type="GO" id="GO:0005829">
    <property type="term" value="C:cytosol"/>
    <property type="evidence" value="ECO:0007669"/>
    <property type="project" value="TreeGrafter"/>
</dbReference>
<evidence type="ECO:0000313" key="12">
    <source>
        <dbReference type="EMBL" id="THF64719.1"/>
    </source>
</evidence>
<evidence type="ECO:0000259" key="11">
    <source>
        <dbReference type="PROSITE" id="PS50905"/>
    </source>
</evidence>
<organism evidence="12 13">
    <name type="scientific">Pseudothauera nasutitermitis</name>
    <dbReference type="NCBI Taxonomy" id="2565930"/>
    <lineage>
        <taxon>Bacteria</taxon>
        <taxon>Pseudomonadati</taxon>
        <taxon>Pseudomonadota</taxon>
        <taxon>Betaproteobacteria</taxon>
        <taxon>Rhodocyclales</taxon>
        <taxon>Zoogloeaceae</taxon>
        <taxon>Pseudothauera</taxon>
    </lineage>
</organism>
<dbReference type="Pfam" id="PF00210">
    <property type="entry name" value="Ferritin"/>
    <property type="match status" value="1"/>
</dbReference>
<dbReference type="AlphaFoldDB" id="A0A4V3WBW1"/>
<dbReference type="NCBIfam" id="TIGR00754">
    <property type="entry name" value="bfr"/>
    <property type="match status" value="1"/>
</dbReference>
<keyword evidence="5 7" id="KW-0479">Metal-binding</keyword>
<comment type="cofactor">
    <cofactor evidence="1">
        <name>heme b</name>
        <dbReference type="ChEBI" id="CHEBI:60344"/>
    </cofactor>
</comment>
<feature type="binding site" evidence="8">
    <location>
        <position position="51"/>
    </location>
    <ligand>
        <name>Fe cation</name>
        <dbReference type="ChEBI" id="CHEBI:24875"/>
        <label>2</label>
    </ligand>
</feature>
<reference evidence="12 13" key="1">
    <citation type="submission" date="2019-04" db="EMBL/GenBank/DDBJ databases">
        <title>Azoarcus nasutitermitis sp. nov. isolated from termite nest.</title>
        <authorList>
            <person name="Lin S.-Y."/>
            <person name="Hameed A."/>
            <person name="Hsu Y.-H."/>
            <person name="Young C.-C."/>
        </authorList>
    </citation>
    <scope>NUCLEOTIDE SEQUENCE [LARGE SCALE GENOMIC DNA]</scope>
    <source>
        <strain evidence="12 13">CC-YHH838</strain>
    </source>
</reference>
<dbReference type="InterPro" id="IPR009078">
    <property type="entry name" value="Ferritin-like_SF"/>
</dbReference>
<feature type="binding site" evidence="8">
    <location>
        <position position="128"/>
    </location>
    <ligand>
        <name>Fe cation</name>
        <dbReference type="ChEBI" id="CHEBI:24875"/>
        <label>1</label>
    </ligand>
</feature>
<keyword evidence="6 7" id="KW-0408">Iron</keyword>
<sequence length="158" mass="18291">MKGDKKVIQYLNKQLTIELTAINQYFLHARMYKNWGLNRLGKHEYEESIEEMKHADALIERVLFLEGLPNLQNLNKLLIGETVPECLRGDLKLETDGRALLVEAIAYCESCKDYVSRELLEDILEDTEEHIDYLETQLDLVEQVGLQNYLQSQMEGGS</sequence>
<dbReference type="FunFam" id="1.20.1260.10:FF:000005">
    <property type="entry name" value="Bacterioferritin"/>
    <property type="match status" value="1"/>
</dbReference>
<dbReference type="GO" id="GO:0006826">
    <property type="term" value="P:iron ion transport"/>
    <property type="evidence" value="ECO:0007669"/>
    <property type="project" value="InterPro"/>
</dbReference>
<dbReference type="GO" id="GO:0140315">
    <property type="term" value="F:iron ion sequestering activity"/>
    <property type="evidence" value="ECO:0007669"/>
    <property type="project" value="UniProtKB-ARBA"/>
</dbReference>
<dbReference type="RefSeq" id="WP_136348438.1">
    <property type="nucleotide sequence ID" value="NZ_SSOC01000004.1"/>
</dbReference>
<dbReference type="Gene3D" id="1.20.1260.10">
    <property type="match status" value="1"/>
</dbReference>
<dbReference type="GO" id="GO:0008199">
    <property type="term" value="F:ferric iron binding"/>
    <property type="evidence" value="ECO:0007669"/>
    <property type="project" value="InterPro"/>
</dbReference>
<accession>A0A4V3WBW1</accession>
<dbReference type="OrthoDB" id="9800505at2"/>
<dbReference type="PANTHER" id="PTHR30295:SF0">
    <property type="entry name" value="BACTERIOFERRITIN"/>
    <property type="match status" value="1"/>
</dbReference>
<dbReference type="InterPro" id="IPR009040">
    <property type="entry name" value="Ferritin-like_diiron"/>
</dbReference>
<dbReference type="PROSITE" id="PS50905">
    <property type="entry name" value="FERRITIN_LIKE"/>
    <property type="match status" value="1"/>
</dbReference>
<dbReference type="SUPFAM" id="SSF47240">
    <property type="entry name" value="Ferritin-like"/>
    <property type="match status" value="1"/>
</dbReference>
<dbReference type="PANTHER" id="PTHR30295">
    <property type="entry name" value="BACTERIOFERRITIN"/>
    <property type="match status" value="1"/>
</dbReference>
<evidence type="ECO:0000256" key="9">
    <source>
        <dbReference type="RuleBase" id="RU000623"/>
    </source>
</evidence>
<protein>
    <recommendedName>
        <fullName evidence="7 9">Bacterioferritin</fullName>
    </recommendedName>
</protein>
<keyword evidence="10" id="KW-0175">Coiled coil</keyword>
<feature type="binding site" evidence="8">
    <location>
        <position position="130"/>
    </location>
    <ligand>
        <name>Fe cation</name>
        <dbReference type="ChEBI" id="CHEBI:24875"/>
        <label>2</label>
    </ligand>
</feature>
<keyword evidence="4 9" id="KW-0349">Heme</keyword>
<dbReference type="PRINTS" id="PR00601">
    <property type="entry name" value="BACFERRITIN"/>
</dbReference>
<keyword evidence="13" id="KW-1185">Reference proteome</keyword>
<feature type="binding site" evidence="8">
    <location>
        <position position="51"/>
    </location>
    <ligand>
        <name>Fe cation</name>
        <dbReference type="ChEBI" id="CHEBI:24875"/>
        <label>1</label>
    </ligand>
</feature>
<evidence type="ECO:0000256" key="5">
    <source>
        <dbReference type="ARBA" id="ARBA00022723"/>
    </source>
</evidence>
<dbReference type="GO" id="GO:0006879">
    <property type="term" value="P:intracellular iron ion homeostasis"/>
    <property type="evidence" value="ECO:0007669"/>
    <property type="project" value="UniProtKB-KW"/>
</dbReference>
<evidence type="ECO:0000256" key="8">
    <source>
        <dbReference type="PIRSR" id="PIRSR002560-1"/>
    </source>
</evidence>
<dbReference type="GO" id="GO:0020037">
    <property type="term" value="F:heme binding"/>
    <property type="evidence" value="ECO:0007669"/>
    <property type="project" value="TreeGrafter"/>
</dbReference>
<evidence type="ECO:0000256" key="10">
    <source>
        <dbReference type="SAM" id="Coils"/>
    </source>
</evidence>
<dbReference type="Proteomes" id="UP000308430">
    <property type="component" value="Unassembled WGS sequence"/>
</dbReference>
<dbReference type="PROSITE" id="PS00549">
    <property type="entry name" value="BACTERIOFERRITIN"/>
    <property type="match status" value="1"/>
</dbReference>
<dbReference type="GO" id="GO:0004322">
    <property type="term" value="F:ferroxidase activity"/>
    <property type="evidence" value="ECO:0007669"/>
    <property type="project" value="TreeGrafter"/>
</dbReference>
<evidence type="ECO:0000256" key="6">
    <source>
        <dbReference type="ARBA" id="ARBA00023004"/>
    </source>
</evidence>
<dbReference type="EMBL" id="SSOC01000004">
    <property type="protein sequence ID" value="THF64719.1"/>
    <property type="molecule type" value="Genomic_DNA"/>
</dbReference>
<feature type="binding site" evidence="8">
    <location>
        <position position="18"/>
    </location>
    <ligand>
        <name>Fe cation</name>
        <dbReference type="ChEBI" id="CHEBI:24875"/>
        <label>1</label>
    </ligand>
</feature>
<dbReference type="InterPro" id="IPR012347">
    <property type="entry name" value="Ferritin-like"/>
</dbReference>
<comment type="function">
    <text evidence="9">Iron-storage protein.</text>
</comment>
<comment type="similarity">
    <text evidence="2 7 9">Belongs to the bacterioferritin family.</text>
</comment>
<feature type="binding site" evidence="8">
    <location>
        <position position="94"/>
    </location>
    <ligand>
        <name>Fe cation</name>
        <dbReference type="ChEBI" id="CHEBI:24875"/>
        <label>2</label>
    </ligand>
</feature>
<evidence type="ECO:0000256" key="7">
    <source>
        <dbReference type="PIRNR" id="PIRNR002560"/>
    </source>
</evidence>
<proteinExistence type="inferred from homology"/>
<dbReference type="InterPro" id="IPR002024">
    <property type="entry name" value="Bacterioferritin"/>
</dbReference>
<dbReference type="CDD" id="cd00907">
    <property type="entry name" value="Bacterioferritin"/>
    <property type="match status" value="1"/>
</dbReference>
<feature type="domain" description="Ferritin-like diiron" evidence="11">
    <location>
        <begin position="1"/>
        <end position="145"/>
    </location>
</feature>
<name>A0A4V3WBW1_9RHOO</name>
<feature type="binding site" evidence="8">
    <location>
        <position position="128"/>
    </location>
    <ligand>
        <name>Fe cation</name>
        <dbReference type="ChEBI" id="CHEBI:24875"/>
        <label>2</label>
    </ligand>
</feature>